<dbReference type="OrthoDB" id="8440449at2759"/>
<keyword evidence="1" id="KW-0645">Protease</keyword>
<dbReference type="Pfam" id="PF00089">
    <property type="entry name" value="Trypsin"/>
    <property type="match status" value="1"/>
</dbReference>
<evidence type="ECO:0000256" key="2">
    <source>
        <dbReference type="ARBA" id="ARBA00022801"/>
    </source>
</evidence>
<keyword evidence="2" id="KW-0378">Hydrolase</keyword>
<keyword evidence="8" id="KW-1185">Reference proteome</keyword>
<dbReference type="GO" id="GO:0004252">
    <property type="term" value="F:serine-type endopeptidase activity"/>
    <property type="evidence" value="ECO:0007669"/>
    <property type="project" value="InterPro"/>
</dbReference>
<evidence type="ECO:0000256" key="1">
    <source>
        <dbReference type="ARBA" id="ARBA00022670"/>
    </source>
</evidence>
<keyword evidence="3" id="KW-0720">Serine protease</keyword>
<dbReference type="InterPro" id="IPR050430">
    <property type="entry name" value="Peptidase_S1"/>
</dbReference>
<dbReference type="Gene3D" id="2.40.10.10">
    <property type="entry name" value="Trypsin-like serine proteases"/>
    <property type="match status" value="1"/>
</dbReference>
<evidence type="ECO:0000256" key="4">
    <source>
        <dbReference type="ARBA" id="ARBA00023157"/>
    </source>
</evidence>
<evidence type="ECO:0000313" key="8">
    <source>
        <dbReference type="Proteomes" id="UP001107558"/>
    </source>
</evidence>
<evidence type="ECO:0000256" key="5">
    <source>
        <dbReference type="ARBA" id="ARBA00024195"/>
    </source>
</evidence>
<dbReference type="InterPro" id="IPR043504">
    <property type="entry name" value="Peptidase_S1_PA_chymotrypsin"/>
</dbReference>
<feature type="domain" description="Peptidase S1" evidence="6">
    <location>
        <begin position="1"/>
        <end position="155"/>
    </location>
</feature>
<keyword evidence="4" id="KW-1015">Disulfide bond</keyword>
<gene>
    <name evidence="7" type="ORF">PVAND_010636</name>
</gene>
<comment type="caution">
    <text evidence="7">The sequence shown here is derived from an EMBL/GenBank/DDBJ whole genome shotgun (WGS) entry which is preliminary data.</text>
</comment>
<protein>
    <recommendedName>
        <fullName evidence="6">Peptidase S1 domain-containing protein</fullName>
    </recommendedName>
</protein>
<comment type="similarity">
    <text evidence="5">Belongs to the peptidase S1 family. CLIP subfamily.</text>
</comment>
<evidence type="ECO:0000259" key="6">
    <source>
        <dbReference type="PROSITE" id="PS50240"/>
    </source>
</evidence>
<dbReference type="InterPro" id="IPR001254">
    <property type="entry name" value="Trypsin_dom"/>
</dbReference>
<reference evidence="7" key="1">
    <citation type="submission" date="2021-03" db="EMBL/GenBank/DDBJ databases">
        <title>Chromosome level genome of the anhydrobiotic midge Polypedilum vanderplanki.</title>
        <authorList>
            <person name="Yoshida Y."/>
            <person name="Kikawada T."/>
            <person name="Gusev O."/>
        </authorList>
    </citation>
    <scope>NUCLEOTIDE SEQUENCE</scope>
    <source>
        <strain evidence="7">NIAS01</strain>
        <tissue evidence="7">Whole body or cell culture</tissue>
    </source>
</reference>
<dbReference type="GO" id="GO:0006508">
    <property type="term" value="P:proteolysis"/>
    <property type="evidence" value="ECO:0007669"/>
    <property type="project" value="UniProtKB-KW"/>
</dbReference>
<organism evidence="7 8">
    <name type="scientific">Polypedilum vanderplanki</name>
    <name type="common">Sleeping chironomid midge</name>
    <dbReference type="NCBI Taxonomy" id="319348"/>
    <lineage>
        <taxon>Eukaryota</taxon>
        <taxon>Metazoa</taxon>
        <taxon>Ecdysozoa</taxon>
        <taxon>Arthropoda</taxon>
        <taxon>Hexapoda</taxon>
        <taxon>Insecta</taxon>
        <taxon>Pterygota</taxon>
        <taxon>Neoptera</taxon>
        <taxon>Endopterygota</taxon>
        <taxon>Diptera</taxon>
        <taxon>Nematocera</taxon>
        <taxon>Chironomoidea</taxon>
        <taxon>Chironomidae</taxon>
        <taxon>Chironominae</taxon>
        <taxon>Polypedilum</taxon>
        <taxon>Polypedilum</taxon>
    </lineage>
</organism>
<accession>A0A9J6CG72</accession>
<sequence length="155" mass="17772">MFYDVFRLIRHPEYFLDNDYINADVAVVRLIWPLVFSRIVQPIPLVDFRVEAGNRVMVGALLEMRVKLLLACSVFTDSYNKFALLWIHRNIIPAWVTPEMVCLLPDHPNRGVCGGPIEFNGHVVGIACWTLRPCGSGPSVYVRVSEHYQWISENV</sequence>
<dbReference type="PANTHER" id="PTHR24276:SF91">
    <property type="entry name" value="AT26814P-RELATED"/>
    <property type="match status" value="1"/>
</dbReference>
<proteinExistence type="inferred from homology"/>
<dbReference type="AlphaFoldDB" id="A0A9J6CG72"/>
<dbReference type="PANTHER" id="PTHR24276">
    <property type="entry name" value="POLYSERASE-RELATED"/>
    <property type="match status" value="1"/>
</dbReference>
<dbReference type="Proteomes" id="UP001107558">
    <property type="component" value="Chromosome 1"/>
</dbReference>
<evidence type="ECO:0000256" key="3">
    <source>
        <dbReference type="ARBA" id="ARBA00022825"/>
    </source>
</evidence>
<dbReference type="SUPFAM" id="SSF50494">
    <property type="entry name" value="Trypsin-like serine proteases"/>
    <property type="match status" value="1"/>
</dbReference>
<name>A0A9J6CG72_POLVA</name>
<dbReference type="PROSITE" id="PS50240">
    <property type="entry name" value="TRYPSIN_DOM"/>
    <property type="match status" value="1"/>
</dbReference>
<dbReference type="InterPro" id="IPR009003">
    <property type="entry name" value="Peptidase_S1_PA"/>
</dbReference>
<dbReference type="EMBL" id="JADBJN010000001">
    <property type="protein sequence ID" value="KAG5681178.1"/>
    <property type="molecule type" value="Genomic_DNA"/>
</dbReference>
<evidence type="ECO:0000313" key="7">
    <source>
        <dbReference type="EMBL" id="KAG5681178.1"/>
    </source>
</evidence>